<gene>
    <name evidence="3" type="ORF">DMO24_12400</name>
    <name evidence="2" type="ORF">FHX36_003345</name>
</gene>
<name>A0A323VCS5_9ACTN</name>
<dbReference type="AlphaFoldDB" id="A0A323VCS5"/>
<evidence type="ECO:0000313" key="4">
    <source>
        <dbReference type="Proteomes" id="UP000247602"/>
    </source>
</evidence>
<feature type="transmembrane region" description="Helical" evidence="1">
    <location>
        <begin position="109"/>
        <end position="128"/>
    </location>
</feature>
<keyword evidence="1" id="KW-1133">Transmembrane helix</keyword>
<evidence type="ECO:0000256" key="1">
    <source>
        <dbReference type="SAM" id="Phobius"/>
    </source>
</evidence>
<dbReference type="Proteomes" id="UP000580718">
    <property type="component" value="Unassembled WGS sequence"/>
</dbReference>
<dbReference type="Proteomes" id="UP000247602">
    <property type="component" value="Unassembled WGS sequence"/>
</dbReference>
<reference evidence="2 5" key="2">
    <citation type="submission" date="2020-08" db="EMBL/GenBank/DDBJ databases">
        <title>Sequencing the genomes of 1000 actinobacteria strains.</title>
        <authorList>
            <person name="Klenk H.-P."/>
        </authorList>
    </citation>
    <scope>NUCLEOTIDE SEQUENCE [LARGE SCALE GENOMIC DNA]</scope>
    <source>
        <strain evidence="2 5">DSM 16678</strain>
    </source>
</reference>
<accession>A0A323VCS5</accession>
<organism evidence="3 4">
    <name type="scientific">Modestobacter versicolor</name>
    <dbReference type="NCBI Taxonomy" id="429133"/>
    <lineage>
        <taxon>Bacteria</taxon>
        <taxon>Bacillati</taxon>
        <taxon>Actinomycetota</taxon>
        <taxon>Actinomycetes</taxon>
        <taxon>Geodermatophilales</taxon>
        <taxon>Geodermatophilaceae</taxon>
        <taxon>Modestobacter</taxon>
    </lineage>
</organism>
<dbReference type="OrthoDB" id="4883526at2"/>
<dbReference type="RefSeq" id="WP_110552573.1">
    <property type="nucleotide sequence ID" value="NZ_JACIBU010000001.1"/>
</dbReference>
<dbReference type="EMBL" id="JACIBU010000001">
    <property type="protein sequence ID" value="MBB3677610.1"/>
    <property type="molecule type" value="Genomic_DNA"/>
</dbReference>
<reference evidence="3 4" key="1">
    <citation type="submission" date="2018-06" db="EMBL/GenBank/DDBJ databases">
        <title>Draft genome sequence of Modestobacter versicolor CP153-2.</title>
        <authorList>
            <person name="Gundlapally S.R."/>
        </authorList>
    </citation>
    <scope>NUCLEOTIDE SEQUENCE [LARGE SCALE GENOMIC DNA]</scope>
    <source>
        <strain evidence="3 4">CP153-2</strain>
    </source>
</reference>
<evidence type="ECO:0000313" key="2">
    <source>
        <dbReference type="EMBL" id="MBB3677610.1"/>
    </source>
</evidence>
<keyword evidence="4" id="KW-1185">Reference proteome</keyword>
<protein>
    <submittedName>
        <fullName evidence="3">Uncharacterized protein</fullName>
    </submittedName>
</protein>
<evidence type="ECO:0000313" key="3">
    <source>
        <dbReference type="EMBL" id="PZA21026.1"/>
    </source>
</evidence>
<evidence type="ECO:0000313" key="5">
    <source>
        <dbReference type="Proteomes" id="UP000580718"/>
    </source>
</evidence>
<keyword evidence="1" id="KW-0812">Transmembrane</keyword>
<feature type="transmembrane region" description="Helical" evidence="1">
    <location>
        <begin position="31"/>
        <end position="56"/>
    </location>
</feature>
<feature type="transmembrane region" description="Helical" evidence="1">
    <location>
        <begin position="7"/>
        <end position="25"/>
    </location>
</feature>
<comment type="caution">
    <text evidence="3">The sequence shown here is derived from an EMBL/GenBank/DDBJ whole genome shotgun (WGS) entry which is preliminary data.</text>
</comment>
<sequence length="134" mass="14289">MRLRHLAAVVTGLVIAAGIGLIAGSTEPEQFWLRTLVFAACTLGPAYGVGWLAFVLPRTADAPPRRVEESVEHDWWQRSASGSFLDVLTLAGLGACVLAVTGMELAASTVLVALVLFAFADVGVRWTVLRRRAA</sequence>
<dbReference type="EMBL" id="QKNV01000121">
    <property type="protein sequence ID" value="PZA21026.1"/>
    <property type="molecule type" value="Genomic_DNA"/>
</dbReference>
<feature type="transmembrane region" description="Helical" evidence="1">
    <location>
        <begin position="84"/>
        <end position="103"/>
    </location>
</feature>
<keyword evidence="1" id="KW-0472">Membrane</keyword>
<proteinExistence type="predicted"/>